<evidence type="ECO:0000313" key="3">
    <source>
        <dbReference type="Proteomes" id="UP000248148"/>
    </source>
</evidence>
<reference evidence="2 3" key="1">
    <citation type="submission" date="2018-06" db="EMBL/GenBank/DDBJ databases">
        <title>Genomic Encyclopedia of Archaeal and Bacterial Type Strains, Phase II (KMG-II): from individual species to whole genera.</title>
        <authorList>
            <person name="Goeker M."/>
        </authorList>
    </citation>
    <scope>NUCLEOTIDE SEQUENCE [LARGE SCALE GENOMIC DNA]</scope>
    <source>
        <strain evidence="2 3">JCM 11668</strain>
    </source>
</reference>
<evidence type="ECO:0000256" key="1">
    <source>
        <dbReference type="SAM" id="SignalP"/>
    </source>
</evidence>
<feature type="chain" id="PRO_5016434202" evidence="1">
    <location>
        <begin position="29"/>
        <end position="84"/>
    </location>
</feature>
<accession>A0A318TLP5</accession>
<dbReference type="EMBL" id="QJTI01000001">
    <property type="protein sequence ID" value="PYF05393.1"/>
    <property type="molecule type" value="Genomic_DNA"/>
</dbReference>
<dbReference type="AlphaFoldDB" id="A0A318TLP5"/>
<evidence type="ECO:0000313" key="2">
    <source>
        <dbReference type="EMBL" id="PYF05393.1"/>
    </source>
</evidence>
<keyword evidence="1" id="KW-0732">Signal</keyword>
<protein>
    <submittedName>
        <fullName evidence="2">Uncharacterized protein</fullName>
    </submittedName>
</protein>
<dbReference type="InterPro" id="IPR046565">
    <property type="entry name" value="DUF6719"/>
</dbReference>
<gene>
    <name evidence="2" type="ORF">BJ122_101132</name>
</gene>
<dbReference type="Proteomes" id="UP000248148">
    <property type="component" value="Unassembled WGS sequence"/>
</dbReference>
<organism evidence="2 3">
    <name type="scientific">Rhodopseudomonas faecalis</name>
    <dbReference type="NCBI Taxonomy" id="99655"/>
    <lineage>
        <taxon>Bacteria</taxon>
        <taxon>Pseudomonadati</taxon>
        <taxon>Pseudomonadota</taxon>
        <taxon>Alphaproteobacteria</taxon>
        <taxon>Hyphomicrobiales</taxon>
        <taxon>Nitrobacteraceae</taxon>
        <taxon>Rhodopseudomonas</taxon>
    </lineage>
</organism>
<dbReference type="Pfam" id="PF20477">
    <property type="entry name" value="DUF6719"/>
    <property type="match status" value="1"/>
</dbReference>
<comment type="caution">
    <text evidence="2">The sequence shown here is derived from an EMBL/GenBank/DDBJ whole genome shotgun (WGS) entry which is preliminary data.</text>
</comment>
<name>A0A318TLP5_9BRAD</name>
<feature type="signal peptide" evidence="1">
    <location>
        <begin position="1"/>
        <end position="28"/>
    </location>
</feature>
<sequence length="84" mass="8926">MTHSRLFSIRAVLLAAVGVTAFSMAAQAQVVSRESDIVSLRLGQRIQVDDGSCPTGQIKEVTGTTLTPDGVARSSKCVPRVVRK</sequence>
<dbReference type="RefSeq" id="WP_181418841.1">
    <property type="nucleotide sequence ID" value="NZ_QJTI01000001.1"/>
</dbReference>
<keyword evidence="3" id="KW-1185">Reference proteome</keyword>
<proteinExistence type="predicted"/>